<comment type="caution">
    <text evidence="2">The sequence shown here is derived from an EMBL/GenBank/DDBJ whole genome shotgun (WGS) entry which is preliminary data.</text>
</comment>
<name>A0AAE3DL70_9FIRM</name>
<evidence type="ECO:0000256" key="1">
    <source>
        <dbReference type="PIRNR" id="PIRNR036409"/>
    </source>
</evidence>
<evidence type="ECO:0000313" key="2">
    <source>
        <dbReference type="EMBL" id="MCC2164776.1"/>
    </source>
</evidence>
<dbReference type="Proteomes" id="UP001198962">
    <property type="component" value="Unassembled WGS sequence"/>
</dbReference>
<dbReference type="EMBL" id="JAJEPU010000019">
    <property type="protein sequence ID" value="MCC2164776.1"/>
    <property type="molecule type" value="Genomic_DNA"/>
</dbReference>
<dbReference type="GO" id="GO:0005524">
    <property type="term" value="F:ATP binding"/>
    <property type="evidence" value="ECO:0007669"/>
    <property type="project" value="UniProtKB-UniRule"/>
</dbReference>
<protein>
    <submittedName>
        <fullName evidence="2">EutP/PduV family microcompartment system protein</fullName>
    </submittedName>
</protein>
<dbReference type="PANTHER" id="PTHR40453:SF1">
    <property type="entry name" value="PROTEIN YOEF"/>
    <property type="match status" value="1"/>
</dbReference>
<dbReference type="InterPro" id="IPR027417">
    <property type="entry name" value="P-loop_NTPase"/>
</dbReference>
<comment type="similarity">
    <text evidence="1">Belongs to the EutP/PduV family.</text>
</comment>
<dbReference type="CDD" id="cd00882">
    <property type="entry name" value="Ras_like_GTPase"/>
    <property type="match status" value="1"/>
</dbReference>
<sequence length="148" mass="16383">MRKKRVMIVGAGRSGKTTLASFLEGGGAIRRIPNMVYRSVTLDTPGPYLESPWMHQHLIASAQDACCIAMLASATEKSFTYPPEFAKAFRVPIFGVITKGDLSEADIEMARQDLMQAGVLPPYYEINGQDPESMRALKKILLSYLLKE</sequence>
<dbReference type="GO" id="GO:0006576">
    <property type="term" value="P:biogenic amine metabolic process"/>
    <property type="evidence" value="ECO:0007669"/>
    <property type="project" value="InterPro"/>
</dbReference>
<gene>
    <name evidence="2" type="ORF">LKD32_07765</name>
</gene>
<keyword evidence="1" id="KW-0547">Nucleotide-binding</keyword>
<dbReference type="SUPFAM" id="SSF52540">
    <property type="entry name" value="P-loop containing nucleoside triphosphate hydrolases"/>
    <property type="match status" value="1"/>
</dbReference>
<dbReference type="Pfam" id="PF10662">
    <property type="entry name" value="PduV-EutP"/>
    <property type="match status" value="1"/>
</dbReference>
<keyword evidence="3" id="KW-1185">Reference proteome</keyword>
<dbReference type="PIRSF" id="PIRSF036409">
    <property type="entry name" value="EutP_PduV"/>
    <property type="match status" value="1"/>
</dbReference>
<reference evidence="2" key="1">
    <citation type="submission" date="2021-10" db="EMBL/GenBank/DDBJ databases">
        <title>Anaerobic single-cell dispensing facilitates the cultivation of human gut bacteria.</title>
        <authorList>
            <person name="Afrizal A."/>
        </authorList>
    </citation>
    <scope>NUCLEOTIDE SEQUENCE</scope>
    <source>
        <strain evidence="2">CLA-AA-H274</strain>
    </source>
</reference>
<organism evidence="2 3">
    <name type="scientific">Brotaphodocola catenula</name>
    <dbReference type="NCBI Taxonomy" id="2885361"/>
    <lineage>
        <taxon>Bacteria</taxon>
        <taxon>Bacillati</taxon>
        <taxon>Bacillota</taxon>
        <taxon>Clostridia</taxon>
        <taxon>Lachnospirales</taxon>
        <taxon>Lachnospiraceae</taxon>
        <taxon>Brotaphodocola</taxon>
    </lineage>
</organism>
<dbReference type="PANTHER" id="PTHR40453">
    <property type="entry name" value="PROTEIN YOEF"/>
    <property type="match status" value="1"/>
</dbReference>
<dbReference type="RefSeq" id="WP_308451323.1">
    <property type="nucleotide sequence ID" value="NZ_JAJEPU010000019.1"/>
</dbReference>
<accession>A0AAE3DL70</accession>
<dbReference type="InterPro" id="IPR012381">
    <property type="entry name" value="EutP_PduV"/>
</dbReference>
<dbReference type="AlphaFoldDB" id="A0AAE3DL70"/>
<proteinExistence type="inferred from homology"/>
<dbReference type="Gene3D" id="3.40.50.300">
    <property type="entry name" value="P-loop containing nucleotide triphosphate hydrolases"/>
    <property type="match status" value="1"/>
</dbReference>
<evidence type="ECO:0000313" key="3">
    <source>
        <dbReference type="Proteomes" id="UP001198962"/>
    </source>
</evidence>